<dbReference type="AlphaFoldDB" id="A0A2P8E4K8"/>
<evidence type="ECO:0000313" key="2">
    <source>
        <dbReference type="Proteomes" id="UP000240708"/>
    </source>
</evidence>
<accession>A0A2P8E4K8</accession>
<gene>
    <name evidence="1" type="ORF">CLV48_105146</name>
</gene>
<comment type="caution">
    <text evidence="1">The sequence shown here is derived from an EMBL/GenBank/DDBJ whole genome shotgun (WGS) entry which is preliminary data.</text>
</comment>
<reference evidence="1 2" key="1">
    <citation type="submission" date="2018-03" db="EMBL/GenBank/DDBJ databases">
        <title>Genomic Encyclopedia of Archaeal and Bacterial Type Strains, Phase II (KMG-II): from individual species to whole genera.</title>
        <authorList>
            <person name="Goeker M."/>
        </authorList>
    </citation>
    <scope>NUCLEOTIDE SEQUENCE [LARGE SCALE GENOMIC DNA]</scope>
    <source>
        <strain evidence="1 2">DSM 28057</strain>
    </source>
</reference>
<organism evidence="1 2">
    <name type="scientific">Cecembia rubra</name>
    <dbReference type="NCBI Taxonomy" id="1485585"/>
    <lineage>
        <taxon>Bacteria</taxon>
        <taxon>Pseudomonadati</taxon>
        <taxon>Bacteroidota</taxon>
        <taxon>Cytophagia</taxon>
        <taxon>Cytophagales</taxon>
        <taxon>Cyclobacteriaceae</taxon>
        <taxon>Cecembia</taxon>
    </lineage>
</organism>
<protein>
    <submittedName>
        <fullName evidence="1">Uncharacterized protein</fullName>
    </submittedName>
</protein>
<sequence>MAVIDNWFIVTFHGRMKARFPINKLQQQDYQVFAKYSLKKIDDQNFIIDTNFKYNLN</sequence>
<name>A0A2P8E4K8_9BACT</name>
<dbReference type="Proteomes" id="UP000240708">
    <property type="component" value="Unassembled WGS sequence"/>
</dbReference>
<proteinExistence type="predicted"/>
<dbReference type="EMBL" id="PYGF01000005">
    <property type="protein sequence ID" value="PSL04402.1"/>
    <property type="molecule type" value="Genomic_DNA"/>
</dbReference>
<evidence type="ECO:0000313" key="1">
    <source>
        <dbReference type="EMBL" id="PSL04402.1"/>
    </source>
</evidence>
<keyword evidence="2" id="KW-1185">Reference proteome</keyword>